<dbReference type="RefSeq" id="YP_009280081.1">
    <property type="nucleotide sequence ID" value="NC_031020.1"/>
</dbReference>
<reference evidence="1 2" key="1">
    <citation type="submission" date="2016-04" db="EMBL/GenBank/DDBJ databases">
        <title>Comparative genomics of Morganella phages MP1 and MP2 define new clades among the T4 and T7-like Viruses.</title>
        <authorList>
            <person name="Pinto G."/>
            <person name="Oliveira A."/>
            <person name="Malgorzata L."/>
            <person name="Kropinski A."/>
            <person name="Azeredo J."/>
        </authorList>
    </citation>
    <scope>NUCLEOTIDE SEQUENCE [LARGE SCALE GENOMIC DNA]</scope>
</reference>
<gene>
    <name evidence="1" type="ORF">MP1_gp0223</name>
</gene>
<keyword evidence="2" id="KW-1185">Reference proteome</keyword>
<dbReference type="EMBL" id="KX078569">
    <property type="protein sequence ID" value="ANM46641.1"/>
    <property type="molecule type" value="Genomic_DNA"/>
</dbReference>
<evidence type="ECO:0000313" key="2">
    <source>
        <dbReference type="Proteomes" id="UP000203816"/>
    </source>
</evidence>
<dbReference type="Proteomes" id="UP000203816">
    <property type="component" value="Segment"/>
</dbReference>
<sequence length="65" mass="7390">MKLYGIFRMFKDGGLSLMTVETGNPFKFRAHSALIFEDEYDAIAYAKLNVSVEYTVLPLDIKVNP</sequence>
<evidence type="ECO:0000313" key="1">
    <source>
        <dbReference type="EMBL" id="ANM46641.1"/>
    </source>
</evidence>
<proteinExistence type="predicted"/>
<dbReference type="GeneID" id="29059454"/>
<dbReference type="KEGG" id="vg:29059454"/>
<accession>A0A192YCM9</accession>
<organism evidence="1 2">
    <name type="scientific">Morganella phage vB_MmoM_MP1</name>
    <dbReference type="NCBI Taxonomy" id="1852628"/>
    <lineage>
        <taxon>Viruses</taxon>
        <taxon>Duplodnaviria</taxon>
        <taxon>Heunggongvirae</taxon>
        <taxon>Uroviricota</taxon>
        <taxon>Caudoviricetes</taxon>
        <taxon>Pantevenvirales</taxon>
        <taxon>Straboviridae</taxon>
        <taxon>Gualtarvirus</taxon>
        <taxon>Gualtarvirus mp1</taxon>
    </lineage>
</organism>
<protein>
    <submittedName>
        <fullName evidence="1">Uncharacterized protein</fullName>
    </submittedName>
</protein>
<name>A0A192YCM9_9CAUD</name>